<dbReference type="Gramene" id="EOX96711">
    <property type="protein sequence ID" value="EOX96711"/>
    <property type="gene ID" value="TCM_005904"/>
</dbReference>
<protein>
    <submittedName>
        <fullName evidence="2">Uncharacterized protein</fullName>
    </submittedName>
</protein>
<feature type="region of interest" description="Disordered" evidence="1">
    <location>
        <begin position="1"/>
        <end position="33"/>
    </location>
</feature>
<organism evidence="2 3">
    <name type="scientific">Theobroma cacao</name>
    <name type="common">Cacao</name>
    <name type="synonym">Cocoa</name>
    <dbReference type="NCBI Taxonomy" id="3641"/>
    <lineage>
        <taxon>Eukaryota</taxon>
        <taxon>Viridiplantae</taxon>
        <taxon>Streptophyta</taxon>
        <taxon>Embryophyta</taxon>
        <taxon>Tracheophyta</taxon>
        <taxon>Spermatophyta</taxon>
        <taxon>Magnoliopsida</taxon>
        <taxon>eudicotyledons</taxon>
        <taxon>Gunneridae</taxon>
        <taxon>Pentapetalae</taxon>
        <taxon>rosids</taxon>
        <taxon>malvids</taxon>
        <taxon>Malvales</taxon>
        <taxon>Malvaceae</taxon>
        <taxon>Byttnerioideae</taxon>
        <taxon>Theobroma</taxon>
    </lineage>
</organism>
<gene>
    <name evidence="2" type="ORF">TCM_005904</name>
</gene>
<name>A0A061DXD5_THECC</name>
<accession>A0A061DXD5</accession>
<sequence length="66" mass="7403">MFFIIDNKYPTPSRVGSQKVSSDESNSKQKPKAQALESFFGETGLDDCCRVSTRKLQSSRAELVMK</sequence>
<keyword evidence="3" id="KW-1185">Reference proteome</keyword>
<reference evidence="2 3" key="1">
    <citation type="journal article" date="2013" name="Genome Biol.">
        <title>The genome sequence of the most widely cultivated cacao type and its use to identify candidate genes regulating pod color.</title>
        <authorList>
            <person name="Motamayor J.C."/>
            <person name="Mockaitis K."/>
            <person name="Schmutz J."/>
            <person name="Haiminen N."/>
            <person name="Iii D.L."/>
            <person name="Cornejo O."/>
            <person name="Findley S.D."/>
            <person name="Zheng P."/>
            <person name="Utro F."/>
            <person name="Royaert S."/>
            <person name="Saski C."/>
            <person name="Jenkins J."/>
            <person name="Podicheti R."/>
            <person name="Zhao M."/>
            <person name="Scheffler B.E."/>
            <person name="Stack J.C."/>
            <person name="Feltus F.A."/>
            <person name="Mustiga G.M."/>
            <person name="Amores F."/>
            <person name="Phillips W."/>
            <person name="Marelli J.P."/>
            <person name="May G.D."/>
            <person name="Shapiro H."/>
            <person name="Ma J."/>
            <person name="Bustamante C.D."/>
            <person name="Schnell R.J."/>
            <person name="Main D."/>
            <person name="Gilbert D."/>
            <person name="Parida L."/>
            <person name="Kuhn D.N."/>
        </authorList>
    </citation>
    <scope>NUCLEOTIDE SEQUENCE [LARGE SCALE GENOMIC DNA]</scope>
    <source>
        <strain evidence="3">cv. Matina 1-6</strain>
    </source>
</reference>
<dbReference type="Proteomes" id="UP000026915">
    <property type="component" value="Chromosome 1"/>
</dbReference>
<dbReference type="EMBL" id="CM001879">
    <property type="protein sequence ID" value="EOX96711.1"/>
    <property type="molecule type" value="Genomic_DNA"/>
</dbReference>
<evidence type="ECO:0000313" key="3">
    <source>
        <dbReference type="Proteomes" id="UP000026915"/>
    </source>
</evidence>
<proteinExistence type="predicted"/>
<dbReference type="HOGENOM" id="CLU_2836347_0_0_1"/>
<dbReference type="AlphaFoldDB" id="A0A061DXD5"/>
<evidence type="ECO:0000256" key="1">
    <source>
        <dbReference type="SAM" id="MobiDB-lite"/>
    </source>
</evidence>
<evidence type="ECO:0000313" key="2">
    <source>
        <dbReference type="EMBL" id="EOX96711.1"/>
    </source>
</evidence>
<dbReference type="InParanoid" id="A0A061DXD5"/>